<dbReference type="Proteomes" id="UP000078397">
    <property type="component" value="Unassembled WGS sequence"/>
</dbReference>
<comment type="caution">
    <text evidence="2">The sequence shown here is derived from an EMBL/GenBank/DDBJ whole genome shotgun (WGS) entry which is preliminary data.</text>
</comment>
<protein>
    <submittedName>
        <fullName evidence="2">Uncharacterized protein</fullName>
    </submittedName>
</protein>
<organism evidence="2 3">
    <name type="scientific">Pochonia chlamydosporia 170</name>
    <dbReference type="NCBI Taxonomy" id="1380566"/>
    <lineage>
        <taxon>Eukaryota</taxon>
        <taxon>Fungi</taxon>
        <taxon>Dikarya</taxon>
        <taxon>Ascomycota</taxon>
        <taxon>Pezizomycotina</taxon>
        <taxon>Sordariomycetes</taxon>
        <taxon>Hypocreomycetidae</taxon>
        <taxon>Hypocreales</taxon>
        <taxon>Clavicipitaceae</taxon>
        <taxon>Pochonia</taxon>
    </lineage>
</organism>
<evidence type="ECO:0000313" key="3">
    <source>
        <dbReference type="Proteomes" id="UP000078397"/>
    </source>
</evidence>
<name>A0A179FA96_METCM</name>
<dbReference type="GeneID" id="28855894"/>
<feature type="chain" id="PRO_5008101491" evidence="1">
    <location>
        <begin position="22"/>
        <end position="116"/>
    </location>
</feature>
<dbReference type="AlphaFoldDB" id="A0A179FA96"/>
<sequence>MSNFSIKSAIVAMSLALTATASPQCATDADCLSGYICGPNDTAGSSDTSNVCVQLKSCSDTPDPQFPQYGPKCGDSVFCNPGGFCGGGYVDIDGQREGALACVDHATGLKCAAPAI</sequence>
<evidence type="ECO:0000256" key="1">
    <source>
        <dbReference type="SAM" id="SignalP"/>
    </source>
</evidence>
<dbReference type="RefSeq" id="XP_018140159.1">
    <property type="nucleotide sequence ID" value="XM_018291900.1"/>
</dbReference>
<accession>A0A179FA96</accession>
<keyword evidence="1" id="KW-0732">Signal</keyword>
<dbReference type="OrthoDB" id="4888533at2759"/>
<keyword evidence="3" id="KW-1185">Reference proteome</keyword>
<gene>
    <name evidence="2" type="ORF">VFPPC_14130</name>
</gene>
<evidence type="ECO:0000313" key="2">
    <source>
        <dbReference type="EMBL" id="OAQ62455.1"/>
    </source>
</evidence>
<dbReference type="KEGG" id="pchm:VFPPC_14130"/>
<proteinExistence type="predicted"/>
<dbReference type="EMBL" id="LSBJ02000007">
    <property type="protein sequence ID" value="OAQ62455.1"/>
    <property type="molecule type" value="Genomic_DNA"/>
</dbReference>
<feature type="signal peptide" evidence="1">
    <location>
        <begin position="1"/>
        <end position="21"/>
    </location>
</feature>
<reference evidence="2 3" key="1">
    <citation type="journal article" date="2016" name="PLoS Pathog.">
        <title>Biosynthesis of antibiotic leucinostatins in bio-control fungus Purpureocillium lilacinum and their inhibition on phytophthora revealed by genome mining.</title>
        <authorList>
            <person name="Wang G."/>
            <person name="Liu Z."/>
            <person name="Lin R."/>
            <person name="Li E."/>
            <person name="Mao Z."/>
            <person name="Ling J."/>
            <person name="Yang Y."/>
            <person name="Yin W.B."/>
            <person name="Xie B."/>
        </authorList>
    </citation>
    <scope>NUCLEOTIDE SEQUENCE [LARGE SCALE GENOMIC DNA]</scope>
    <source>
        <strain evidence="2">170</strain>
    </source>
</reference>